<evidence type="ECO:0008006" key="4">
    <source>
        <dbReference type="Google" id="ProtNLM"/>
    </source>
</evidence>
<evidence type="ECO:0000256" key="1">
    <source>
        <dbReference type="SAM" id="SignalP"/>
    </source>
</evidence>
<proteinExistence type="predicted"/>
<evidence type="ECO:0000313" key="2">
    <source>
        <dbReference type="EMBL" id="MFB9951550.1"/>
    </source>
</evidence>
<reference evidence="2 3" key="1">
    <citation type="submission" date="2024-09" db="EMBL/GenBank/DDBJ databases">
        <authorList>
            <person name="Sun Q."/>
            <person name="Mori K."/>
        </authorList>
    </citation>
    <scope>NUCLEOTIDE SEQUENCE [LARGE SCALE GENOMIC DNA]</scope>
    <source>
        <strain evidence="2 3">TBRC 4938</strain>
    </source>
</reference>
<sequence>MKAFLVIAAVLGLSSSAALAECAGHNVTASAKVDKEITTASIATPATDKRTEEAVVLKRQQAEGQVEAAE</sequence>
<keyword evidence="1" id="KW-0732">Signal</keyword>
<protein>
    <recommendedName>
        <fullName evidence="4">DUF680 domain-containing protein</fullName>
    </recommendedName>
</protein>
<feature type="chain" id="PRO_5046476479" description="DUF680 domain-containing protein" evidence="1">
    <location>
        <begin position="21"/>
        <end position="70"/>
    </location>
</feature>
<dbReference type="RefSeq" id="WP_377264374.1">
    <property type="nucleotide sequence ID" value="NZ_JBHMAA010000025.1"/>
</dbReference>
<evidence type="ECO:0000313" key="3">
    <source>
        <dbReference type="Proteomes" id="UP001589692"/>
    </source>
</evidence>
<dbReference type="Proteomes" id="UP001589692">
    <property type="component" value="Unassembled WGS sequence"/>
</dbReference>
<feature type="signal peptide" evidence="1">
    <location>
        <begin position="1"/>
        <end position="20"/>
    </location>
</feature>
<name>A0ABV6AQG9_9HYPH</name>
<gene>
    <name evidence="2" type="ORF">ACFFP0_22100</name>
</gene>
<keyword evidence="3" id="KW-1185">Reference proteome</keyword>
<dbReference type="EMBL" id="JBHMAA010000025">
    <property type="protein sequence ID" value="MFB9951550.1"/>
    <property type="molecule type" value="Genomic_DNA"/>
</dbReference>
<comment type="caution">
    <text evidence="2">The sequence shown here is derived from an EMBL/GenBank/DDBJ whole genome shotgun (WGS) entry which is preliminary data.</text>
</comment>
<accession>A0ABV6AQG9</accession>
<organism evidence="2 3">
    <name type="scientific">Rhizobium puerariae</name>
    <dbReference type="NCBI Taxonomy" id="1585791"/>
    <lineage>
        <taxon>Bacteria</taxon>
        <taxon>Pseudomonadati</taxon>
        <taxon>Pseudomonadota</taxon>
        <taxon>Alphaproteobacteria</taxon>
        <taxon>Hyphomicrobiales</taxon>
        <taxon>Rhizobiaceae</taxon>
        <taxon>Rhizobium/Agrobacterium group</taxon>
        <taxon>Rhizobium</taxon>
    </lineage>
</organism>